<dbReference type="RefSeq" id="WP_019349867.1">
    <property type="nucleotide sequence ID" value="NZ_JAPHOO010000001.1"/>
</dbReference>
<dbReference type="InterPro" id="IPR000387">
    <property type="entry name" value="Tyr_Pase_dom"/>
</dbReference>
<keyword evidence="3" id="KW-0378">Hydrolase</keyword>
<dbReference type="InterPro" id="IPR029021">
    <property type="entry name" value="Prot-tyrosine_phosphatase-like"/>
</dbReference>
<dbReference type="EC" id="3.1.3.48" evidence="3"/>
<gene>
    <name evidence="3" type="primary">hopD2</name>
    <name evidence="3" type="ORF">NCTC11370_00752</name>
</gene>
<organism evidence="3 4">
    <name type="scientific">Fluoribacter dumoffii</name>
    <dbReference type="NCBI Taxonomy" id="463"/>
    <lineage>
        <taxon>Bacteria</taxon>
        <taxon>Pseudomonadati</taxon>
        <taxon>Pseudomonadota</taxon>
        <taxon>Gammaproteobacteria</taxon>
        <taxon>Legionellales</taxon>
        <taxon>Legionellaceae</taxon>
        <taxon>Fluoribacter</taxon>
    </lineage>
</organism>
<dbReference type="Gene3D" id="3.30.70.1690">
    <property type="match status" value="1"/>
</dbReference>
<dbReference type="GO" id="GO:0004725">
    <property type="term" value="F:protein tyrosine phosphatase activity"/>
    <property type="evidence" value="ECO:0007669"/>
    <property type="project" value="UniProtKB-EC"/>
</dbReference>
<name>A0A377G7G6_9GAMM</name>
<reference evidence="3 4" key="1">
    <citation type="submission" date="2018-06" db="EMBL/GenBank/DDBJ databases">
        <authorList>
            <consortium name="Pathogen Informatics"/>
            <person name="Doyle S."/>
        </authorList>
    </citation>
    <scope>NUCLEOTIDE SEQUENCE [LARGE SCALE GENOMIC DNA]</scope>
    <source>
        <strain evidence="3 4">NCTC11370</strain>
    </source>
</reference>
<keyword evidence="4" id="KW-1185">Reference proteome</keyword>
<dbReference type="PROSITE" id="PS50056">
    <property type="entry name" value="TYR_PHOSPHATASE_2"/>
    <property type="match status" value="1"/>
</dbReference>
<dbReference type="PANTHER" id="PTHR23339">
    <property type="entry name" value="TYROSINE SPECIFIC PROTEIN PHOSPHATASE AND DUAL SPECIFICITY PROTEIN PHOSPHATASE"/>
    <property type="match status" value="1"/>
</dbReference>
<evidence type="ECO:0000313" key="4">
    <source>
        <dbReference type="Proteomes" id="UP000254554"/>
    </source>
</evidence>
<dbReference type="InterPro" id="IPR050561">
    <property type="entry name" value="PTP"/>
</dbReference>
<feature type="chain" id="PRO_5016945084" evidence="1">
    <location>
        <begin position="24"/>
        <end position="322"/>
    </location>
</feature>
<evidence type="ECO:0000313" key="3">
    <source>
        <dbReference type="EMBL" id="STO20693.1"/>
    </source>
</evidence>
<feature type="domain" description="Tyrosine specific protein phosphatases" evidence="2">
    <location>
        <begin position="210"/>
        <end position="258"/>
    </location>
</feature>
<proteinExistence type="predicted"/>
<evidence type="ECO:0000256" key="1">
    <source>
        <dbReference type="SAM" id="SignalP"/>
    </source>
</evidence>
<evidence type="ECO:0000259" key="2">
    <source>
        <dbReference type="PROSITE" id="PS50056"/>
    </source>
</evidence>
<sequence length="322" mass="36583">MTHLKHILVTFFMVSLNPGFLFAQTNTKVCDGSLSHPCIVTDSEYSSSPLKWLREAAMIASAYPGNIQGIAELTISGSEEPSEKGWKEIAEYIARRGGKKVLVVDLRQESHGYINGRAITLVSEYDWINRGKTNAQSLADQENWLQSLKNQKKLKGVLSSQQFAAKEYSSGKTLRVKVVKNEQEVVSGLGFKYHRLYVTDHTAPSDSEVDAFLTLIKNAPKDTWLHIHCRGGKGRTTSFFVMYDMLKNADKVSFEEIIARHASIPPYYNLFEVHRAEPFLTPYYEQRIMFLSRFYQFALQVLKGYSGTWSQWNRDNAIDSTA</sequence>
<dbReference type="EMBL" id="UGGT01000001">
    <property type="protein sequence ID" value="STO20693.1"/>
    <property type="molecule type" value="Genomic_DNA"/>
</dbReference>
<feature type="signal peptide" evidence="1">
    <location>
        <begin position="1"/>
        <end position="23"/>
    </location>
</feature>
<dbReference type="STRING" id="1094715.GCA_000236165_01669"/>
<protein>
    <submittedName>
        <fullName evidence="3">Effector protein hopD2</fullName>
        <ecNumber evidence="3">3.1.3.48</ecNumber>
    </submittedName>
</protein>
<dbReference type="GeneID" id="93292630"/>
<dbReference type="PROSITE" id="PS00383">
    <property type="entry name" value="TYR_PHOSPHATASE_1"/>
    <property type="match status" value="1"/>
</dbReference>
<dbReference type="SMART" id="SM01301">
    <property type="entry name" value="PTPlike_phytase"/>
    <property type="match status" value="1"/>
</dbReference>
<dbReference type="Gene3D" id="3.90.190.10">
    <property type="entry name" value="Protein tyrosine phosphatase superfamily"/>
    <property type="match status" value="1"/>
</dbReference>
<dbReference type="OrthoDB" id="21920at2"/>
<dbReference type="AlphaFoldDB" id="A0A377G7G6"/>
<dbReference type="SUPFAM" id="SSF52799">
    <property type="entry name" value="(Phosphotyrosine protein) phosphatases II"/>
    <property type="match status" value="1"/>
</dbReference>
<dbReference type="InterPro" id="IPR016130">
    <property type="entry name" value="Tyr_Pase_AS"/>
</dbReference>
<dbReference type="Proteomes" id="UP000254554">
    <property type="component" value="Unassembled WGS sequence"/>
</dbReference>
<keyword evidence="1" id="KW-0732">Signal</keyword>
<accession>A0A377G7G6</accession>
<dbReference type="Pfam" id="PF14566">
    <property type="entry name" value="PTPlike_phytase"/>
    <property type="match status" value="1"/>
</dbReference>